<organism evidence="1 2">
    <name type="scientific">Variovorax rhizosphaerae</name>
    <dbReference type="NCBI Taxonomy" id="1836200"/>
    <lineage>
        <taxon>Bacteria</taxon>
        <taxon>Pseudomonadati</taxon>
        <taxon>Pseudomonadota</taxon>
        <taxon>Betaproteobacteria</taxon>
        <taxon>Burkholderiales</taxon>
        <taxon>Comamonadaceae</taxon>
        <taxon>Variovorax</taxon>
    </lineage>
</organism>
<dbReference type="EMBL" id="JBBKZT010000005">
    <property type="protein sequence ID" value="MEJ8847690.1"/>
    <property type="molecule type" value="Genomic_DNA"/>
</dbReference>
<name>A0ABU8WJJ1_9BURK</name>
<protein>
    <submittedName>
        <fullName evidence="1">Uncharacterized protein</fullName>
    </submittedName>
</protein>
<comment type="caution">
    <text evidence="1">The sequence shown here is derived from an EMBL/GenBank/DDBJ whole genome shotgun (WGS) entry which is preliminary data.</text>
</comment>
<keyword evidence="2" id="KW-1185">Reference proteome</keyword>
<evidence type="ECO:0000313" key="1">
    <source>
        <dbReference type="EMBL" id="MEJ8847690.1"/>
    </source>
</evidence>
<evidence type="ECO:0000313" key="2">
    <source>
        <dbReference type="Proteomes" id="UP001385892"/>
    </source>
</evidence>
<dbReference type="Proteomes" id="UP001385892">
    <property type="component" value="Unassembled WGS sequence"/>
</dbReference>
<reference evidence="1 2" key="1">
    <citation type="submission" date="2024-03" db="EMBL/GenBank/DDBJ databases">
        <title>Novel species of the genus Variovorax.</title>
        <authorList>
            <person name="Liu Q."/>
            <person name="Xin Y.-H."/>
        </authorList>
    </citation>
    <scope>NUCLEOTIDE SEQUENCE [LARGE SCALE GENOMIC DNA]</scope>
    <source>
        <strain evidence="1 2">KACC 18900</strain>
    </source>
</reference>
<gene>
    <name evidence="1" type="ORF">WKW82_13605</name>
</gene>
<dbReference type="RefSeq" id="WP_340342814.1">
    <property type="nucleotide sequence ID" value="NZ_JBBKZT010000005.1"/>
</dbReference>
<sequence length="153" mass="17370">MKKHARSLSAIELRTATTRSEERARMMQAMEKQRAQYLDLKERVERGEVALNSDDRALLLPLLHFAVERILCEAPAPRRGRGNPGTYNPTMIALEVAIELRRQKQGGERVSLRAAAEMIAERHHIDESTVEKLYRASADAIAMIEGLEPPRDR</sequence>
<proteinExistence type="predicted"/>
<accession>A0ABU8WJJ1</accession>